<keyword evidence="1" id="KW-0812">Transmembrane</keyword>
<keyword evidence="1" id="KW-1133">Transmembrane helix</keyword>
<name>A0A3M7P3U1_BRAPC</name>
<keyword evidence="3" id="KW-1185">Reference proteome</keyword>
<dbReference type="AlphaFoldDB" id="A0A3M7P3U1"/>
<evidence type="ECO:0000256" key="1">
    <source>
        <dbReference type="SAM" id="Phobius"/>
    </source>
</evidence>
<dbReference type="Proteomes" id="UP000276133">
    <property type="component" value="Unassembled WGS sequence"/>
</dbReference>
<proteinExistence type="predicted"/>
<organism evidence="2 3">
    <name type="scientific">Brachionus plicatilis</name>
    <name type="common">Marine rotifer</name>
    <name type="synonym">Brachionus muelleri</name>
    <dbReference type="NCBI Taxonomy" id="10195"/>
    <lineage>
        <taxon>Eukaryota</taxon>
        <taxon>Metazoa</taxon>
        <taxon>Spiralia</taxon>
        <taxon>Gnathifera</taxon>
        <taxon>Rotifera</taxon>
        <taxon>Eurotatoria</taxon>
        <taxon>Monogononta</taxon>
        <taxon>Pseudotrocha</taxon>
        <taxon>Ploima</taxon>
        <taxon>Brachionidae</taxon>
        <taxon>Brachionus</taxon>
    </lineage>
</organism>
<dbReference type="EMBL" id="REGN01013589">
    <property type="protein sequence ID" value="RMZ93732.1"/>
    <property type="molecule type" value="Genomic_DNA"/>
</dbReference>
<keyword evidence="1" id="KW-0472">Membrane</keyword>
<reference evidence="2 3" key="1">
    <citation type="journal article" date="2018" name="Sci. Rep.">
        <title>Genomic signatures of local adaptation to the degree of environmental predictability in rotifers.</title>
        <authorList>
            <person name="Franch-Gras L."/>
            <person name="Hahn C."/>
            <person name="Garcia-Roger E.M."/>
            <person name="Carmona M.J."/>
            <person name="Serra M."/>
            <person name="Gomez A."/>
        </authorList>
    </citation>
    <scope>NUCLEOTIDE SEQUENCE [LARGE SCALE GENOMIC DNA]</scope>
    <source>
        <strain evidence="2">HYR1</strain>
    </source>
</reference>
<sequence>MNGPRKNNHLEGYHSKLSSIPSSSSLVKVRDEDKKNFQNTKKNKKGGLFILNHTISILNYIPLIILFKDC</sequence>
<comment type="caution">
    <text evidence="2">The sequence shown here is derived from an EMBL/GenBank/DDBJ whole genome shotgun (WGS) entry which is preliminary data.</text>
</comment>
<evidence type="ECO:0000313" key="2">
    <source>
        <dbReference type="EMBL" id="RMZ93732.1"/>
    </source>
</evidence>
<feature type="transmembrane region" description="Helical" evidence="1">
    <location>
        <begin position="48"/>
        <end position="67"/>
    </location>
</feature>
<protein>
    <submittedName>
        <fullName evidence="2">Uncharacterized protein</fullName>
    </submittedName>
</protein>
<evidence type="ECO:0000313" key="3">
    <source>
        <dbReference type="Proteomes" id="UP000276133"/>
    </source>
</evidence>
<gene>
    <name evidence="2" type="ORF">BpHYR1_050054</name>
</gene>
<accession>A0A3M7P3U1</accession>